<protein>
    <submittedName>
        <fullName evidence="1">Integrase/recombinase</fullName>
    </submittedName>
</protein>
<proteinExistence type="predicted"/>
<organism evidence="1">
    <name type="scientific">mine drainage metagenome</name>
    <dbReference type="NCBI Taxonomy" id="410659"/>
    <lineage>
        <taxon>unclassified sequences</taxon>
        <taxon>metagenomes</taxon>
        <taxon>ecological metagenomes</taxon>
    </lineage>
</organism>
<dbReference type="EMBL" id="AUZY01012981">
    <property type="protein sequence ID" value="EQD27050.1"/>
    <property type="molecule type" value="Genomic_DNA"/>
</dbReference>
<evidence type="ECO:0000313" key="1">
    <source>
        <dbReference type="EMBL" id="EQD27050.1"/>
    </source>
</evidence>
<reference evidence="1" key="1">
    <citation type="submission" date="2013-08" db="EMBL/GenBank/DDBJ databases">
        <authorList>
            <person name="Mendez C."/>
            <person name="Richter M."/>
            <person name="Ferrer M."/>
            <person name="Sanchez J."/>
        </authorList>
    </citation>
    <scope>NUCLEOTIDE SEQUENCE</scope>
</reference>
<gene>
    <name evidence="1" type="ORF">B1B_19314</name>
</gene>
<dbReference type="AlphaFoldDB" id="T0ZB12"/>
<sequence>MVRLAGGGKRGKEVHRGLLSDPKVRAWYDQRALRSRLSADTYLRQLGGSLARLGMDPGGLVELAKHDPDALGEALVGYAANLKREGRLDSYIAKTFDGLRSWLRFRRLDFDCFPKLSPARGITLERERVPAPEELRRVLDRLSPRGRVVALLM</sequence>
<accession>T0ZB12</accession>
<reference evidence="1" key="2">
    <citation type="journal article" date="2014" name="ISME J.">
        <title>Microbial stratification in low pH oxic and suboxic macroscopic growths along an acid mine drainage.</title>
        <authorList>
            <person name="Mendez-Garcia C."/>
            <person name="Mesa V."/>
            <person name="Sprenger R.R."/>
            <person name="Richter M."/>
            <person name="Diez M.S."/>
            <person name="Solano J."/>
            <person name="Bargiela R."/>
            <person name="Golyshina O.V."/>
            <person name="Manteca A."/>
            <person name="Ramos J.L."/>
            <person name="Gallego J.R."/>
            <person name="Llorente I."/>
            <person name="Martins Dos Santos V.A."/>
            <person name="Jensen O.N."/>
            <person name="Pelaez A.I."/>
            <person name="Sanchez J."/>
            <person name="Ferrer M."/>
        </authorList>
    </citation>
    <scope>NUCLEOTIDE SEQUENCE</scope>
</reference>
<feature type="non-terminal residue" evidence="1">
    <location>
        <position position="153"/>
    </location>
</feature>
<name>T0ZB12_9ZZZZ</name>
<comment type="caution">
    <text evidence="1">The sequence shown here is derived from an EMBL/GenBank/DDBJ whole genome shotgun (WGS) entry which is preliminary data.</text>
</comment>